<gene>
    <name evidence="2" type="ORF">EG028_16645</name>
</gene>
<organism evidence="2 3">
    <name type="scientific">Chitinophaga barathri</name>
    <dbReference type="NCBI Taxonomy" id="1647451"/>
    <lineage>
        <taxon>Bacteria</taxon>
        <taxon>Pseudomonadati</taxon>
        <taxon>Bacteroidota</taxon>
        <taxon>Chitinophagia</taxon>
        <taxon>Chitinophagales</taxon>
        <taxon>Chitinophagaceae</taxon>
        <taxon>Chitinophaga</taxon>
    </lineage>
</organism>
<dbReference type="EMBL" id="RMBX01000008">
    <property type="protein sequence ID" value="RPD40274.1"/>
    <property type="molecule type" value="Genomic_DNA"/>
</dbReference>
<evidence type="ECO:0000313" key="2">
    <source>
        <dbReference type="EMBL" id="RPD40274.1"/>
    </source>
</evidence>
<dbReference type="AlphaFoldDB" id="A0A3N4M996"/>
<dbReference type="InterPro" id="IPR037126">
    <property type="entry name" value="PdaC/RsiV-like_sf"/>
</dbReference>
<name>A0A3N4M996_9BACT</name>
<dbReference type="Proteomes" id="UP000279089">
    <property type="component" value="Unassembled WGS sequence"/>
</dbReference>
<dbReference type="Pfam" id="PF11738">
    <property type="entry name" value="DUF3298"/>
    <property type="match status" value="1"/>
</dbReference>
<evidence type="ECO:0000313" key="3">
    <source>
        <dbReference type="Proteomes" id="UP000279089"/>
    </source>
</evidence>
<accession>A0A3N4M996</accession>
<protein>
    <submittedName>
        <fullName evidence="2">DUF3298 domain-containing protein</fullName>
    </submittedName>
</protein>
<feature type="domain" description="DUF3298" evidence="1">
    <location>
        <begin position="291"/>
        <end position="369"/>
    </location>
</feature>
<dbReference type="Gene3D" id="3.90.640.20">
    <property type="entry name" value="Heat-shock cognate protein, ATPase"/>
    <property type="match status" value="1"/>
</dbReference>
<sequence length="381" mass="42012">MRILTCLITMLVCLNACQPKGANQKKTGDDSSSFAPAENVPAPPKALAKYQSLKGTLAGQPVTMNLASFEENNLDGWYFYDNVGEPIQVEGRRENNGRISLTEYNRDSDSCVFTGTFNTDGTFTGHWTGKGKSFPFNLKEDTTGTIRFTTITHEDSLNLLPGREDSPQGTSTGSIVWPTGGADEAVLVFIRKTIAPKYKTGDDAGVFLKQQADAFFKEYNGIRGDVDTTELKDRGFSWNWDESSRTNVVINKWPLLALETFSSSYTGGAHGNHGTGFQLLDLSAKKVLKPADVFKPGYKKALSAALDKAFRKQYSIPAGEPLDKQYLFARIIEPNDNFYLTPKGAVFSYTPYEIGPYAVGQITLFVPFSDIKGIVKETYLQ</sequence>
<dbReference type="RefSeq" id="WP_120517637.1">
    <property type="nucleotide sequence ID" value="NZ_QXZY01000009.1"/>
</dbReference>
<dbReference type="InterPro" id="IPR021729">
    <property type="entry name" value="DUF3298"/>
</dbReference>
<proteinExistence type="predicted"/>
<keyword evidence="3" id="KW-1185">Reference proteome</keyword>
<dbReference type="OrthoDB" id="594879at2"/>
<comment type="caution">
    <text evidence="2">The sequence shown here is derived from an EMBL/GenBank/DDBJ whole genome shotgun (WGS) entry which is preliminary data.</text>
</comment>
<evidence type="ECO:0000259" key="1">
    <source>
        <dbReference type="Pfam" id="PF11738"/>
    </source>
</evidence>
<reference evidence="3" key="1">
    <citation type="submission" date="2018-11" db="EMBL/GenBank/DDBJ databases">
        <title>Chitinophaga lutea sp.nov., isolate from arsenic contaminated soil.</title>
        <authorList>
            <person name="Zong Y."/>
        </authorList>
    </citation>
    <scope>NUCLEOTIDE SEQUENCE [LARGE SCALE GENOMIC DNA]</scope>
    <source>
        <strain evidence="3">YLT18</strain>
    </source>
</reference>
<dbReference type="Gene3D" id="3.30.565.40">
    <property type="entry name" value="Fervidobacterium nodosum Rt17-B1 like"/>
    <property type="match status" value="1"/>
</dbReference>